<evidence type="ECO:0000256" key="1">
    <source>
        <dbReference type="ARBA" id="ARBA00022723"/>
    </source>
</evidence>
<evidence type="ECO:0000256" key="3">
    <source>
        <dbReference type="PROSITE-ProRule" id="PRU00679"/>
    </source>
</evidence>
<evidence type="ECO:0000259" key="4">
    <source>
        <dbReference type="Pfam" id="PF18716"/>
    </source>
</evidence>
<keyword evidence="1" id="KW-0479">Metal-binding</keyword>
<dbReference type="OrthoDB" id="9998343at2759"/>
<dbReference type="GO" id="GO:0016787">
    <property type="term" value="F:hydrolase activity"/>
    <property type="evidence" value="ECO:0007669"/>
    <property type="project" value="UniProtKB-KW"/>
</dbReference>
<dbReference type="PROSITE" id="PS51347">
    <property type="entry name" value="PHOSPHOTRIESTERASE_2"/>
    <property type="match status" value="1"/>
</dbReference>
<dbReference type="Proteomes" id="UP000693981">
    <property type="component" value="Unassembled WGS sequence"/>
</dbReference>
<dbReference type="GO" id="GO:0008270">
    <property type="term" value="F:zinc ion binding"/>
    <property type="evidence" value="ECO:0007669"/>
    <property type="project" value="InterPro"/>
</dbReference>
<sequence>MIRTVHELVAPEDVGVALPHEHVLHNIGSCIATISPSLELEIRTEDLVDYRRNALAHGGRNLMMHKEDEAFRELERLQSFVVHSNKKLNPLVVDVTLPTEGRDTFAQERLRLAERLPGLNLLTVTTFSMEKLDDEFSMGLTPKEQSQRIAKVLEAELMFGIDNGSAGMMYPGAIYQQIHSSDPQLNAKQQILAEGLALVQAQTHAPLYLSFTCGDASEGRIAKLEQSVHTWIRALLDGGAEPRKLVICHADRWCRTHVGGSGYEFLLKLFASGVSVLFNMVGLLAVSDSMLINPCTSTITIVSDDESQEPPPDSRLAKWMSAILNDHPAYLGQTLLSTNVHQRIQYRRYGGGGYTYLFEMFKQRLLRQNITETQWDQIVRGNVVKLLAWYEPPEAPPIPKNYLQCSICSNVFEPIEGEYFTKFAFIYCGTKCLRRHSKHKFAPLPSTN</sequence>
<keyword evidence="6" id="KW-1185">Reference proteome</keyword>
<dbReference type="Pfam" id="PF18716">
    <property type="entry name" value="VATC"/>
    <property type="match status" value="1"/>
</dbReference>
<dbReference type="PANTHER" id="PTHR10819:SF3">
    <property type="entry name" value="PHOSPHOTRIESTERASE-RELATED PROTEIN"/>
    <property type="match status" value="1"/>
</dbReference>
<accession>A0A8T1WDM1</accession>
<evidence type="ECO:0000313" key="5">
    <source>
        <dbReference type="EMBL" id="KAG7389719.1"/>
    </source>
</evidence>
<dbReference type="InterPro" id="IPR041540">
    <property type="entry name" value="VATC"/>
</dbReference>
<keyword evidence="2" id="KW-0378">Hydrolase</keyword>
<name>A0A8T1WDM1_9STRA</name>
<gene>
    <name evidence="5" type="ORF">PHYBOEH_007376</name>
</gene>
<comment type="caution">
    <text evidence="3">Lacks conserved residue(s) required for the propagation of feature annotation.</text>
</comment>
<feature type="domain" description="Vms1-associating treble clef" evidence="4">
    <location>
        <begin position="400"/>
        <end position="443"/>
    </location>
</feature>
<comment type="similarity">
    <text evidence="3">Belongs to the metallo-dependent hydrolases superfamily. Phosphotriesterase family.</text>
</comment>
<evidence type="ECO:0000313" key="6">
    <source>
        <dbReference type="Proteomes" id="UP000693981"/>
    </source>
</evidence>
<proteinExistence type="inferred from homology"/>
<comment type="caution">
    <text evidence="5">The sequence shown here is derived from an EMBL/GenBank/DDBJ whole genome shotgun (WGS) entry which is preliminary data.</text>
</comment>
<organism evidence="5 6">
    <name type="scientific">Phytophthora boehmeriae</name>
    <dbReference type="NCBI Taxonomy" id="109152"/>
    <lineage>
        <taxon>Eukaryota</taxon>
        <taxon>Sar</taxon>
        <taxon>Stramenopiles</taxon>
        <taxon>Oomycota</taxon>
        <taxon>Peronosporomycetes</taxon>
        <taxon>Peronosporales</taxon>
        <taxon>Peronosporaceae</taxon>
        <taxon>Phytophthora</taxon>
    </lineage>
</organism>
<reference evidence="5" key="1">
    <citation type="submission" date="2021-02" db="EMBL/GenBank/DDBJ databases">
        <authorList>
            <person name="Palmer J.M."/>
        </authorList>
    </citation>
    <scope>NUCLEOTIDE SEQUENCE</scope>
    <source>
        <strain evidence="5">SCRP23</strain>
    </source>
</reference>
<dbReference type="InterPro" id="IPR001559">
    <property type="entry name" value="Phosphotriesterase"/>
</dbReference>
<dbReference type="AlphaFoldDB" id="A0A8T1WDM1"/>
<dbReference type="PANTHER" id="PTHR10819">
    <property type="entry name" value="PHOSPHOTRIESTERASE-RELATED"/>
    <property type="match status" value="1"/>
</dbReference>
<dbReference type="EMBL" id="JAGDFL010000402">
    <property type="protein sequence ID" value="KAG7389719.1"/>
    <property type="molecule type" value="Genomic_DNA"/>
</dbReference>
<protein>
    <recommendedName>
        <fullName evidence="4">Vms1-associating treble clef domain-containing protein</fullName>
    </recommendedName>
</protein>
<evidence type="ECO:0000256" key="2">
    <source>
        <dbReference type="ARBA" id="ARBA00022801"/>
    </source>
</evidence>